<dbReference type="Pfam" id="PF00561">
    <property type="entry name" value="Abhydrolase_1"/>
    <property type="match status" value="1"/>
</dbReference>
<evidence type="ECO:0000256" key="2">
    <source>
        <dbReference type="ARBA" id="ARBA00022801"/>
    </source>
</evidence>
<keyword evidence="2 4" id="KW-0378">Hydrolase</keyword>
<sequence>MTIDEGFAAFDARSLAGGRLAALTWGDSSAPLVLALHGWLDNAMSFTHLAPELVRRGYRVVALDFSGHGHSQWLPGTLDYALWDYVHDVLDALDELTDAPVRLLGHSMGASVALLTASIAPERVERLWLLDGLGMLVTPEADVVQQMRRAVTKMRRGPRARKVHSSVASAVRARVSGGVTALSEAQAECLVPRNLSEVDDGVVWRTDPRLLYPSLMRFTPAQRDQVLSEVACPVTLIEASSGVLGAHPQAVRARRHLSNLDRRMIDGGHHVHLDPDKVTSIVDGFFNEHVGTADNLTKGREDG</sequence>
<dbReference type="Gene3D" id="3.40.50.1820">
    <property type="entry name" value="alpha/beta hydrolase"/>
    <property type="match status" value="1"/>
</dbReference>
<accession>A0ABU1GXD2</accession>
<dbReference type="InterPro" id="IPR029058">
    <property type="entry name" value="AB_hydrolase_fold"/>
</dbReference>
<dbReference type="InterPro" id="IPR000639">
    <property type="entry name" value="Epox_hydrolase-like"/>
</dbReference>
<evidence type="ECO:0000259" key="3">
    <source>
        <dbReference type="Pfam" id="PF00561"/>
    </source>
</evidence>
<dbReference type="PANTHER" id="PTHR43798">
    <property type="entry name" value="MONOACYLGLYCEROL LIPASE"/>
    <property type="match status" value="1"/>
</dbReference>
<dbReference type="PANTHER" id="PTHR43798:SF14">
    <property type="entry name" value="SERINE HYDROLASE-LIKE PROTEIN DDB_G0286239"/>
    <property type="match status" value="1"/>
</dbReference>
<dbReference type="InterPro" id="IPR050266">
    <property type="entry name" value="AB_hydrolase_sf"/>
</dbReference>
<feature type="domain" description="AB hydrolase-1" evidence="3">
    <location>
        <begin position="31"/>
        <end position="148"/>
    </location>
</feature>
<evidence type="ECO:0000256" key="1">
    <source>
        <dbReference type="ARBA" id="ARBA00008645"/>
    </source>
</evidence>
<reference evidence="4 5" key="1">
    <citation type="submission" date="2023-04" db="EMBL/GenBank/DDBJ databases">
        <title>A long-awaited taxogenomic arrangement of the family Halomonadaceae.</title>
        <authorList>
            <person name="De La Haba R."/>
            <person name="Chuvochina M."/>
            <person name="Wittouck S."/>
            <person name="Arahal D.R."/>
            <person name="Sanchez-Porro C."/>
            <person name="Hugenholtz P."/>
            <person name="Ventosa A."/>
        </authorList>
    </citation>
    <scope>NUCLEOTIDE SEQUENCE [LARGE SCALE GENOMIC DNA]</scope>
    <source>
        <strain evidence="4 5">DSM 22428</strain>
    </source>
</reference>
<dbReference type="PRINTS" id="PR00412">
    <property type="entry name" value="EPOXHYDRLASE"/>
</dbReference>
<dbReference type="InterPro" id="IPR000073">
    <property type="entry name" value="AB_hydrolase_1"/>
</dbReference>
<dbReference type="GO" id="GO:0016787">
    <property type="term" value="F:hydrolase activity"/>
    <property type="evidence" value="ECO:0007669"/>
    <property type="project" value="UniProtKB-KW"/>
</dbReference>
<evidence type="ECO:0000313" key="5">
    <source>
        <dbReference type="Proteomes" id="UP001269375"/>
    </source>
</evidence>
<name>A0ABU1GXD2_9GAMM</name>
<proteinExistence type="inferred from homology"/>
<dbReference type="PRINTS" id="PR00111">
    <property type="entry name" value="ABHYDROLASE"/>
</dbReference>
<keyword evidence="5" id="KW-1185">Reference proteome</keyword>
<dbReference type="Proteomes" id="UP001269375">
    <property type="component" value="Unassembled WGS sequence"/>
</dbReference>
<organism evidence="4 5">
    <name type="scientific">Larsenimonas suaedae</name>
    <dbReference type="NCBI Taxonomy" id="1851019"/>
    <lineage>
        <taxon>Bacteria</taxon>
        <taxon>Pseudomonadati</taxon>
        <taxon>Pseudomonadota</taxon>
        <taxon>Gammaproteobacteria</taxon>
        <taxon>Oceanospirillales</taxon>
        <taxon>Halomonadaceae</taxon>
        <taxon>Larsenimonas</taxon>
    </lineage>
</organism>
<evidence type="ECO:0000313" key="4">
    <source>
        <dbReference type="EMBL" id="MDR5896705.1"/>
    </source>
</evidence>
<gene>
    <name evidence="4" type="ORF">QC825_11530</name>
</gene>
<dbReference type="RefSeq" id="WP_251590165.1">
    <property type="nucleotide sequence ID" value="NZ_JAMLJI010000001.1"/>
</dbReference>
<protein>
    <submittedName>
        <fullName evidence="4">Alpha/beta hydrolase</fullName>
    </submittedName>
</protein>
<comment type="caution">
    <text evidence="4">The sequence shown here is derived from an EMBL/GenBank/DDBJ whole genome shotgun (WGS) entry which is preliminary data.</text>
</comment>
<dbReference type="SUPFAM" id="SSF53474">
    <property type="entry name" value="alpha/beta-Hydrolases"/>
    <property type="match status" value="1"/>
</dbReference>
<dbReference type="EMBL" id="JARWAO010000006">
    <property type="protein sequence ID" value="MDR5896705.1"/>
    <property type="molecule type" value="Genomic_DNA"/>
</dbReference>
<comment type="similarity">
    <text evidence="1">Belongs to the AB hydrolase superfamily.</text>
</comment>